<dbReference type="SUPFAM" id="SSF69118">
    <property type="entry name" value="AhpD-like"/>
    <property type="match status" value="1"/>
</dbReference>
<proteinExistence type="predicted"/>
<keyword evidence="3" id="KW-1185">Reference proteome</keyword>
<dbReference type="InterPro" id="IPR052999">
    <property type="entry name" value="PTS1_Protein"/>
</dbReference>
<gene>
    <name evidence="2" type="ORF">BMF94_4545</name>
</gene>
<evidence type="ECO:0000313" key="2">
    <source>
        <dbReference type="EMBL" id="POY72713.1"/>
    </source>
</evidence>
<comment type="caution">
    <text evidence="2">The sequence shown here is derived from an EMBL/GenBank/DDBJ whole genome shotgun (WGS) entry which is preliminary data.</text>
</comment>
<accession>A0A2S5B7F5</accession>
<evidence type="ECO:0000313" key="3">
    <source>
        <dbReference type="Proteomes" id="UP000237144"/>
    </source>
</evidence>
<dbReference type="STRING" id="741276.A0A2S5B7F5"/>
<dbReference type="EMBL" id="PJQD01000048">
    <property type="protein sequence ID" value="POY72713.1"/>
    <property type="molecule type" value="Genomic_DNA"/>
</dbReference>
<dbReference type="PANTHER" id="PTHR28180:SF5">
    <property type="entry name" value="DNA POLYMERASE ALPHA SUBUNIT B"/>
    <property type="match status" value="1"/>
</dbReference>
<feature type="region of interest" description="Disordered" evidence="1">
    <location>
        <begin position="259"/>
        <end position="279"/>
    </location>
</feature>
<reference evidence="2 3" key="1">
    <citation type="journal article" date="2018" name="Front. Microbiol.">
        <title>Prospects for Fungal Bioremediation of Acidic Radioactive Waste Sites: Characterization and Genome Sequence of Rhodotorula taiwanensis MD1149.</title>
        <authorList>
            <person name="Tkavc R."/>
            <person name="Matrosova V.Y."/>
            <person name="Grichenko O.E."/>
            <person name="Gostincar C."/>
            <person name="Volpe R.P."/>
            <person name="Klimenkova P."/>
            <person name="Gaidamakova E.K."/>
            <person name="Zhou C.E."/>
            <person name="Stewart B.J."/>
            <person name="Lyman M.G."/>
            <person name="Malfatti S.A."/>
            <person name="Rubinfeld B."/>
            <person name="Courtot M."/>
            <person name="Singh J."/>
            <person name="Dalgard C.L."/>
            <person name="Hamilton T."/>
            <person name="Frey K.G."/>
            <person name="Gunde-Cimerman N."/>
            <person name="Dugan L."/>
            <person name="Daly M.J."/>
        </authorList>
    </citation>
    <scope>NUCLEOTIDE SEQUENCE [LARGE SCALE GENOMIC DNA]</scope>
    <source>
        <strain evidence="2 3">MD1149</strain>
    </source>
</reference>
<evidence type="ECO:0000256" key="1">
    <source>
        <dbReference type="SAM" id="MobiDB-lite"/>
    </source>
</evidence>
<dbReference type="Proteomes" id="UP000237144">
    <property type="component" value="Unassembled WGS sequence"/>
</dbReference>
<feature type="region of interest" description="Disordered" evidence="1">
    <location>
        <begin position="58"/>
        <end position="77"/>
    </location>
</feature>
<dbReference type="InterPro" id="IPR029032">
    <property type="entry name" value="AhpD-like"/>
</dbReference>
<feature type="compositionally biased region" description="Basic and acidic residues" evidence="1">
    <location>
        <begin position="259"/>
        <end position="268"/>
    </location>
</feature>
<name>A0A2S5B7F5_9BASI</name>
<dbReference type="OrthoDB" id="5537330at2759"/>
<dbReference type="AlphaFoldDB" id="A0A2S5B7F5"/>
<sequence length="279" mass="30466">MSRLAPSAIPACVRRLAESDLAFAPRPTATILPLLVAATLGQGASWLKPTVQTGLASLATRPTPAPSSPAPPPHDAQRHPRRFLIAQVKEALVKAAVLIGVPKSIELLVQLGDFVEPDDLGQPFVRKSLEDDGRPLATLGENGIAGLRTVYKQDLDPIFATFRRNGLEDIRFVSQYMTYGLALTPFASSPSGSPDPLDVDPRLLSVVTLSTLVPQRTEREILWHLRGALRRGWTRDEIERIQTTIEKIAAACGTEDVGRDMPRVKDVEEQVEESQRTTS</sequence>
<dbReference type="Gene3D" id="1.20.1290.10">
    <property type="entry name" value="AhpD-like"/>
    <property type="match status" value="1"/>
</dbReference>
<protein>
    <recommendedName>
        <fullName evidence="4">Carboxymuconolactone decarboxylase-like domain-containing protein</fullName>
    </recommendedName>
</protein>
<dbReference type="PANTHER" id="PTHR28180">
    <property type="entry name" value="CONSERVED MITOCHONDRIAL PROTEIN-RELATED"/>
    <property type="match status" value="1"/>
</dbReference>
<evidence type="ECO:0008006" key="4">
    <source>
        <dbReference type="Google" id="ProtNLM"/>
    </source>
</evidence>
<organism evidence="2 3">
    <name type="scientific">Rhodotorula taiwanensis</name>
    <dbReference type="NCBI Taxonomy" id="741276"/>
    <lineage>
        <taxon>Eukaryota</taxon>
        <taxon>Fungi</taxon>
        <taxon>Dikarya</taxon>
        <taxon>Basidiomycota</taxon>
        <taxon>Pucciniomycotina</taxon>
        <taxon>Microbotryomycetes</taxon>
        <taxon>Sporidiobolales</taxon>
        <taxon>Sporidiobolaceae</taxon>
        <taxon>Rhodotorula</taxon>
    </lineage>
</organism>
<feature type="compositionally biased region" description="Pro residues" evidence="1">
    <location>
        <begin position="63"/>
        <end position="74"/>
    </location>
</feature>